<dbReference type="Proteomes" id="UP000054563">
    <property type="component" value="Unassembled WGS sequence"/>
</dbReference>
<proteinExistence type="predicted"/>
<name>A0A0J8U5N9_COCIT</name>
<accession>A0A0J8U5N9</accession>
<reference evidence="2" key="1">
    <citation type="journal article" date="2010" name="Genome Res.">
        <title>Population genomic sequencing of Coccidioides fungi reveals recent hybridization and transposon control.</title>
        <authorList>
            <person name="Neafsey D.E."/>
            <person name="Barker B.M."/>
            <person name="Sharpton T.J."/>
            <person name="Stajich J.E."/>
            <person name="Park D.J."/>
            <person name="Whiston E."/>
            <person name="Hung C.-Y."/>
            <person name="McMahan C."/>
            <person name="White J."/>
            <person name="Sykes S."/>
            <person name="Heiman D."/>
            <person name="Young S."/>
            <person name="Zeng Q."/>
            <person name="Abouelleil A."/>
            <person name="Aftuck L."/>
            <person name="Bessette D."/>
            <person name="Brown A."/>
            <person name="FitzGerald M."/>
            <person name="Lui A."/>
            <person name="Macdonald J.P."/>
            <person name="Priest M."/>
            <person name="Orbach M.J."/>
            <person name="Galgiani J.N."/>
            <person name="Kirkland T.N."/>
            <person name="Cole G.T."/>
            <person name="Birren B.W."/>
            <person name="Henn M.R."/>
            <person name="Taylor J.W."/>
            <person name="Rounsley S.D."/>
        </authorList>
    </citation>
    <scope>NUCLEOTIDE SEQUENCE [LARGE SCALE GENOMIC DNA]</scope>
    <source>
        <strain evidence="2">H538.4</strain>
    </source>
</reference>
<gene>
    <name evidence="1" type="ORF">CIHG_00102</name>
</gene>
<evidence type="ECO:0000313" key="1">
    <source>
        <dbReference type="EMBL" id="KMU82318.1"/>
    </source>
</evidence>
<protein>
    <submittedName>
        <fullName evidence="1">Uncharacterized protein</fullName>
    </submittedName>
</protein>
<dbReference type="EMBL" id="DS016981">
    <property type="protein sequence ID" value="KMU82318.1"/>
    <property type="molecule type" value="Genomic_DNA"/>
</dbReference>
<dbReference type="AlphaFoldDB" id="A0A0J8U5N9"/>
<evidence type="ECO:0000313" key="2">
    <source>
        <dbReference type="Proteomes" id="UP000054563"/>
    </source>
</evidence>
<organism evidence="1 2">
    <name type="scientific">Coccidioides immitis H538.4</name>
    <dbReference type="NCBI Taxonomy" id="396776"/>
    <lineage>
        <taxon>Eukaryota</taxon>
        <taxon>Fungi</taxon>
        <taxon>Dikarya</taxon>
        <taxon>Ascomycota</taxon>
        <taxon>Pezizomycotina</taxon>
        <taxon>Eurotiomycetes</taxon>
        <taxon>Eurotiomycetidae</taxon>
        <taxon>Onygenales</taxon>
        <taxon>Onygenaceae</taxon>
        <taxon>Coccidioides</taxon>
    </lineage>
</organism>
<sequence>MYRTVSHAYIRILPVNYKVDEDRQPSFWAQLRKVSNESQNVERRLWSTFDKDFWRHFKLNSCGGEWLLRHSCQTTSRDKVFGILEKWSILIQTPRQRAQQRQKRAGRRRTKSMCSYETGMLGTERSQPAPFNLSWCRVEPPRLVRTFEGGFF</sequence>
<dbReference type="VEuPathDB" id="FungiDB:CIHG_00102"/>